<organism evidence="8 9">
    <name type="scientific">Glacieibacterium arshaanense</name>
    <dbReference type="NCBI Taxonomy" id="2511025"/>
    <lineage>
        <taxon>Bacteria</taxon>
        <taxon>Pseudomonadati</taxon>
        <taxon>Pseudomonadota</taxon>
        <taxon>Alphaproteobacteria</taxon>
        <taxon>Sphingomonadales</taxon>
        <taxon>Sphingosinicellaceae</taxon>
        <taxon>Glacieibacterium</taxon>
    </lineage>
</organism>
<comment type="caution">
    <text evidence="8">The sequence shown here is derived from an EMBL/GenBank/DDBJ whole genome shotgun (WGS) entry which is preliminary data.</text>
</comment>
<dbReference type="EMBL" id="SIHO01000001">
    <property type="protein sequence ID" value="TFU06211.1"/>
    <property type="molecule type" value="Genomic_DNA"/>
</dbReference>
<dbReference type="Pfam" id="PF12501">
    <property type="entry name" value="DUF3708"/>
    <property type="match status" value="1"/>
</dbReference>
<dbReference type="InterPro" id="IPR035906">
    <property type="entry name" value="MetI-like_sf"/>
</dbReference>
<keyword evidence="6" id="KW-0592">Phosphate transport</keyword>
<feature type="transmembrane region" description="Helical" evidence="5">
    <location>
        <begin position="276"/>
        <end position="300"/>
    </location>
</feature>
<evidence type="ECO:0000256" key="4">
    <source>
        <dbReference type="ARBA" id="ARBA00023136"/>
    </source>
</evidence>
<dbReference type="GO" id="GO:0005315">
    <property type="term" value="F:phosphate transmembrane transporter activity"/>
    <property type="evidence" value="ECO:0007669"/>
    <property type="project" value="InterPro"/>
</dbReference>
<keyword evidence="5" id="KW-0813">Transport</keyword>
<evidence type="ECO:0000256" key="1">
    <source>
        <dbReference type="ARBA" id="ARBA00004651"/>
    </source>
</evidence>
<keyword evidence="3 5" id="KW-1133">Transmembrane helix</keyword>
<dbReference type="GO" id="GO:0006817">
    <property type="term" value="P:phosphate ion transport"/>
    <property type="evidence" value="ECO:0007669"/>
    <property type="project" value="UniProtKB-KW"/>
</dbReference>
<dbReference type="PROSITE" id="PS50928">
    <property type="entry name" value="ABC_TM1"/>
    <property type="match status" value="1"/>
</dbReference>
<proteinExistence type="inferred from homology"/>
<dbReference type="NCBIfam" id="TIGR02138">
    <property type="entry name" value="phosphate_pstC"/>
    <property type="match status" value="1"/>
</dbReference>
<comment type="similarity">
    <text evidence="6">Belongs to the binding-protein-dependent transport system permease family. CysTW subfamily.</text>
</comment>
<dbReference type="CDD" id="cd06261">
    <property type="entry name" value="TM_PBP2"/>
    <property type="match status" value="1"/>
</dbReference>
<keyword evidence="2 5" id="KW-0812">Transmembrane</keyword>
<dbReference type="OrthoDB" id="9785113at2"/>
<evidence type="ECO:0000259" key="7">
    <source>
        <dbReference type="PROSITE" id="PS50928"/>
    </source>
</evidence>
<keyword evidence="6" id="KW-0997">Cell inner membrane</keyword>
<dbReference type="PANTHER" id="PTHR42727">
    <property type="entry name" value="PHOSPHATE TRANSPORT SYSTEM PERMEASE PROTEIN"/>
    <property type="match status" value="1"/>
</dbReference>
<evidence type="ECO:0000313" key="8">
    <source>
        <dbReference type="EMBL" id="TFU06211.1"/>
    </source>
</evidence>
<reference evidence="8 9" key="1">
    <citation type="submission" date="2019-02" db="EMBL/GenBank/DDBJ databases">
        <title>Polymorphobacter sp. isolated from the lake at the Tibet of China.</title>
        <authorList>
            <person name="Li A."/>
        </authorList>
    </citation>
    <scope>NUCLEOTIDE SEQUENCE [LARGE SCALE GENOMIC DNA]</scope>
    <source>
        <strain evidence="8 9">DJ1R-1</strain>
    </source>
</reference>
<dbReference type="InterPro" id="IPR000515">
    <property type="entry name" value="MetI-like"/>
</dbReference>
<feature type="transmembrane region" description="Helical" evidence="5">
    <location>
        <begin position="368"/>
        <end position="389"/>
    </location>
</feature>
<sequence>MSLTFISLLLIGLALVGYFIARAKGRALTALPGGTARTGTAAVHSRPAYHGAFVALWVALPALALLAGWAVVSEGVIASRVLSTVPAATRPATQLDRDAFMSEVRGVVNGEIEEAFNPDANPAAKVYVATKTNYNLLAGAAAAALAALGGLWGYSRLRPDFRARTAVEKVVMWTLILASLVAILTTFGIVLSLLFESIRFFQKVSIVEFLTGTTWSPQTAIRADQVGSSGSFGAVPLFWGTIFIGAIIAMIVAIPLGLMAAIYLTQYAHARARRILKPLLEILAGVPTVVYGFFAALVVAPAVRDFAVSLGMTNASSESALAAGLVMGIMIIPFVSSMADDAITAVPQAMRDGSLAMGATTSETIRKVLVPAALPGIVGGVLLAVSRAIGETMIVVMAAGLAANLTANPFQSVTTVTAQIVQLLTGDQEFDSAKTLSAFALGLVLFVITLLLNIYALAVVKRYREAYE</sequence>
<evidence type="ECO:0000313" key="9">
    <source>
        <dbReference type="Proteomes" id="UP000297737"/>
    </source>
</evidence>
<name>A0A4Y9ERE3_9SPHN</name>
<dbReference type="InterPro" id="IPR022182">
    <property type="entry name" value="PstC_N"/>
</dbReference>
<gene>
    <name evidence="8" type="primary">pstC</name>
    <name evidence="8" type="ORF">EUV02_04155</name>
</gene>
<accession>A0A4Y9ERE3</accession>
<dbReference type="PANTHER" id="PTHR42727:SF1">
    <property type="entry name" value="PHOSPHATE TRANSPORT SYSTEM PERMEASE"/>
    <property type="match status" value="1"/>
</dbReference>
<keyword evidence="9" id="KW-1185">Reference proteome</keyword>
<feature type="transmembrane region" description="Helical" evidence="5">
    <location>
        <begin position="438"/>
        <end position="460"/>
    </location>
</feature>
<feature type="transmembrane region" description="Helical" evidence="5">
    <location>
        <begin position="49"/>
        <end position="72"/>
    </location>
</feature>
<dbReference type="Proteomes" id="UP000297737">
    <property type="component" value="Unassembled WGS sequence"/>
</dbReference>
<comment type="function">
    <text evidence="6">Part of the binding-protein-dependent transport system for phosphate; probably responsible for the translocation of the substrate across the membrane.</text>
</comment>
<protein>
    <recommendedName>
        <fullName evidence="6">Phosphate transport system permease protein</fullName>
    </recommendedName>
</protein>
<feature type="domain" description="ABC transmembrane type-1" evidence="7">
    <location>
        <begin position="239"/>
        <end position="456"/>
    </location>
</feature>
<dbReference type="InterPro" id="IPR011864">
    <property type="entry name" value="Phosphate_PstC"/>
</dbReference>
<comment type="subcellular location">
    <subcellularLocation>
        <location evidence="6">Cell inner membrane</location>
        <topology evidence="6">Multi-pass membrane protein</topology>
    </subcellularLocation>
    <subcellularLocation>
        <location evidence="1 5">Cell membrane</location>
        <topology evidence="1 5">Multi-pass membrane protein</topology>
    </subcellularLocation>
</comment>
<keyword evidence="6" id="KW-1003">Cell membrane</keyword>
<evidence type="ECO:0000256" key="3">
    <source>
        <dbReference type="ARBA" id="ARBA00022989"/>
    </source>
</evidence>
<evidence type="ECO:0000256" key="5">
    <source>
        <dbReference type="RuleBase" id="RU363032"/>
    </source>
</evidence>
<feature type="transmembrane region" description="Helical" evidence="5">
    <location>
        <begin position="237"/>
        <end position="264"/>
    </location>
</feature>
<evidence type="ECO:0000256" key="2">
    <source>
        <dbReference type="ARBA" id="ARBA00022692"/>
    </source>
</evidence>
<dbReference type="RefSeq" id="WP_135244934.1">
    <property type="nucleotide sequence ID" value="NZ_SIHO01000001.1"/>
</dbReference>
<dbReference type="Pfam" id="PF00528">
    <property type="entry name" value="BPD_transp_1"/>
    <property type="match status" value="1"/>
</dbReference>
<feature type="transmembrane region" description="Helical" evidence="5">
    <location>
        <begin position="170"/>
        <end position="195"/>
    </location>
</feature>
<feature type="transmembrane region" description="Helical" evidence="5">
    <location>
        <begin position="320"/>
        <end position="347"/>
    </location>
</feature>
<dbReference type="Gene3D" id="1.10.3720.10">
    <property type="entry name" value="MetI-like"/>
    <property type="match status" value="1"/>
</dbReference>
<evidence type="ECO:0000256" key="6">
    <source>
        <dbReference type="RuleBase" id="RU363054"/>
    </source>
</evidence>
<dbReference type="GO" id="GO:0005886">
    <property type="term" value="C:plasma membrane"/>
    <property type="evidence" value="ECO:0007669"/>
    <property type="project" value="UniProtKB-SubCell"/>
</dbReference>
<dbReference type="AlphaFoldDB" id="A0A4Y9ERE3"/>
<keyword evidence="4 5" id="KW-0472">Membrane</keyword>
<dbReference type="SUPFAM" id="SSF161098">
    <property type="entry name" value="MetI-like"/>
    <property type="match status" value="1"/>
</dbReference>